<protein>
    <submittedName>
        <fullName evidence="3">Uncharacterized protein</fullName>
    </submittedName>
</protein>
<proteinExistence type="predicted"/>
<feature type="transmembrane region" description="Helical" evidence="2">
    <location>
        <begin position="119"/>
        <end position="138"/>
    </location>
</feature>
<name>A0A8J3QB98_9ACTN</name>
<organism evidence="3 4">
    <name type="scientific">Rhizocola hellebori</name>
    <dbReference type="NCBI Taxonomy" id="1392758"/>
    <lineage>
        <taxon>Bacteria</taxon>
        <taxon>Bacillati</taxon>
        <taxon>Actinomycetota</taxon>
        <taxon>Actinomycetes</taxon>
        <taxon>Micromonosporales</taxon>
        <taxon>Micromonosporaceae</taxon>
        <taxon>Rhizocola</taxon>
    </lineage>
</organism>
<dbReference type="RefSeq" id="WP_203911185.1">
    <property type="nucleotide sequence ID" value="NZ_BONY01000036.1"/>
</dbReference>
<keyword evidence="2" id="KW-1133">Transmembrane helix</keyword>
<dbReference type="EMBL" id="BONY01000036">
    <property type="protein sequence ID" value="GIH07395.1"/>
    <property type="molecule type" value="Genomic_DNA"/>
</dbReference>
<sequence length="139" mass="14683">MAENPILPVPGSGSTSEPGNPPQRDAGPQSGAVAAKSHATDIAPACPIMGGGPSYDARREPDGHVMVWLKDNAGHKTWLRLSPADAVELGDAIAAVGRESTDSWFERTARWADQHPVKLWLAFWAVLVPLTVAAAVMIP</sequence>
<evidence type="ECO:0000313" key="4">
    <source>
        <dbReference type="Proteomes" id="UP000612899"/>
    </source>
</evidence>
<dbReference type="Proteomes" id="UP000612899">
    <property type="component" value="Unassembled WGS sequence"/>
</dbReference>
<comment type="caution">
    <text evidence="3">The sequence shown here is derived from an EMBL/GenBank/DDBJ whole genome shotgun (WGS) entry which is preliminary data.</text>
</comment>
<keyword evidence="4" id="KW-1185">Reference proteome</keyword>
<keyword evidence="2" id="KW-0472">Membrane</keyword>
<feature type="region of interest" description="Disordered" evidence="1">
    <location>
        <begin position="1"/>
        <end position="38"/>
    </location>
</feature>
<evidence type="ECO:0000313" key="3">
    <source>
        <dbReference type="EMBL" id="GIH07395.1"/>
    </source>
</evidence>
<evidence type="ECO:0000256" key="1">
    <source>
        <dbReference type="SAM" id="MobiDB-lite"/>
    </source>
</evidence>
<keyword evidence="2" id="KW-0812">Transmembrane</keyword>
<gene>
    <name evidence="3" type="ORF">Rhe02_54620</name>
</gene>
<dbReference type="AlphaFoldDB" id="A0A8J3QB98"/>
<reference evidence="3" key="1">
    <citation type="submission" date="2021-01" db="EMBL/GenBank/DDBJ databases">
        <title>Whole genome shotgun sequence of Rhizocola hellebori NBRC 109834.</title>
        <authorList>
            <person name="Komaki H."/>
            <person name="Tamura T."/>
        </authorList>
    </citation>
    <scope>NUCLEOTIDE SEQUENCE</scope>
    <source>
        <strain evidence="3">NBRC 109834</strain>
    </source>
</reference>
<accession>A0A8J3QB98</accession>
<evidence type="ECO:0000256" key="2">
    <source>
        <dbReference type="SAM" id="Phobius"/>
    </source>
</evidence>